<keyword evidence="5" id="KW-0547">Nucleotide-binding</keyword>
<keyword evidence="3" id="KW-1003">Cell membrane</keyword>
<feature type="transmembrane region" description="Helical" evidence="9">
    <location>
        <begin position="133"/>
        <end position="151"/>
    </location>
</feature>
<dbReference type="SUPFAM" id="SSF90123">
    <property type="entry name" value="ABC transporter transmembrane region"/>
    <property type="match status" value="1"/>
</dbReference>
<evidence type="ECO:0000256" key="3">
    <source>
        <dbReference type="ARBA" id="ARBA00022475"/>
    </source>
</evidence>
<proteinExistence type="predicted"/>
<keyword evidence="13" id="KW-1185">Reference proteome</keyword>
<feature type="domain" description="ABC transporter" evidence="10">
    <location>
        <begin position="332"/>
        <end position="568"/>
    </location>
</feature>
<dbReference type="Gene3D" id="1.20.1560.10">
    <property type="entry name" value="ABC transporter type 1, transmembrane domain"/>
    <property type="match status" value="1"/>
</dbReference>
<dbReference type="CDD" id="cd18548">
    <property type="entry name" value="ABC_6TM_Tm287_like"/>
    <property type="match status" value="1"/>
</dbReference>
<feature type="domain" description="ABC transmembrane type-1" evidence="11">
    <location>
        <begin position="16"/>
        <end position="298"/>
    </location>
</feature>
<dbReference type="GO" id="GO:0016887">
    <property type="term" value="F:ATP hydrolysis activity"/>
    <property type="evidence" value="ECO:0007669"/>
    <property type="project" value="InterPro"/>
</dbReference>
<evidence type="ECO:0000256" key="7">
    <source>
        <dbReference type="ARBA" id="ARBA00022989"/>
    </source>
</evidence>
<evidence type="ECO:0000256" key="8">
    <source>
        <dbReference type="ARBA" id="ARBA00023136"/>
    </source>
</evidence>
<dbReference type="InterPro" id="IPR011527">
    <property type="entry name" value="ABC1_TM_dom"/>
</dbReference>
<evidence type="ECO:0000313" key="13">
    <source>
        <dbReference type="Proteomes" id="UP000476934"/>
    </source>
</evidence>
<feature type="transmembrane region" description="Helical" evidence="9">
    <location>
        <begin position="235"/>
        <end position="257"/>
    </location>
</feature>
<dbReference type="InterPro" id="IPR039421">
    <property type="entry name" value="Type_1_exporter"/>
</dbReference>
<dbReference type="PANTHER" id="PTHR43394">
    <property type="entry name" value="ATP-DEPENDENT PERMEASE MDL1, MITOCHONDRIAL"/>
    <property type="match status" value="1"/>
</dbReference>
<feature type="transmembrane region" description="Helical" evidence="9">
    <location>
        <begin position="157"/>
        <end position="176"/>
    </location>
</feature>
<gene>
    <name evidence="12" type="ORF">G4D61_01065</name>
</gene>
<dbReference type="PANTHER" id="PTHR43394:SF1">
    <property type="entry name" value="ATP-BINDING CASSETTE SUB-FAMILY B MEMBER 10, MITOCHONDRIAL"/>
    <property type="match status" value="1"/>
</dbReference>
<dbReference type="Pfam" id="PF00664">
    <property type="entry name" value="ABC_membrane"/>
    <property type="match status" value="1"/>
</dbReference>
<keyword evidence="2" id="KW-0813">Transport</keyword>
<dbReference type="FunFam" id="3.40.50.300:FF:000221">
    <property type="entry name" value="Multidrug ABC transporter ATP-binding protein"/>
    <property type="match status" value="1"/>
</dbReference>
<evidence type="ECO:0000259" key="10">
    <source>
        <dbReference type="PROSITE" id="PS50893"/>
    </source>
</evidence>
<dbReference type="GO" id="GO:0015421">
    <property type="term" value="F:ABC-type oligopeptide transporter activity"/>
    <property type="evidence" value="ECO:0007669"/>
    <property type="project" value="TreeGrafter"/>
</dbReference>
<dbReference type="Gene3D" id="3.40.50.300">
    <property type="entry name" value="P-loop containing nucleotide triphosphate hydrolases"/>
    <property type="match status" value="1"/>
</dbReference>
<dbReference type="Proteomes" id="UP000476934">
    <property type="component" value="Unassembled WGS sequence"/>
</dbReference>
<evidence type="ECO:0000256" key="4">
    <source>
        <dbReference type="ARBA" id="ARBA00022692"/>
    </source>
</evidence>
<dbReference type="PROSITE" id="PS50929">
    <property type="entry name" value="ABC_TM1F"/>
    <property type="match status" value="1"/>
</dbReference>
<comment type="caution">
    <text evidence="12">The sequence shown here is derived from an EMBL/GenBank/DDBJ whole genome shotgun (WGS) entry which is preliminary data.</text>
</comment>
<keyword evidence="8 9" id="KW-0472">Membrane</keyword>
<protein>
    <submittedName>
        <fullName evidence="12">ABC transporter ATP-binding protein</fullName>
    </submittedName>
</protein>
<dbReference type="InterPro" id="IPR017871">
    <property type="entry name" value="ABC_transporter-like_CS"/>
</dbReference>
<evidence type="ECO:0000256" key="6">
    <source>
        <dbReference type="ARBA" id="ARBA00022840"/>
    </source>
</evidence>
<organism evidence="12 13">
    <name type="scientific">Heyndrickxia ginsengihumi</name>
    <dbReference type="NCBI Taxonomy" id="363870"/>
    <lineage>
        <taxon>Bacteria</taxon>
        <taxon>Bacillati</taxon>
        <taxon>Bacillota</taxon>
        <taxon>Bacilli</taxon>
        <taxon>Bacillales</taxon>
        <taxon>Bacillaceae</taxon>
        <taxon>Heyndrickxia</taxon>
    </lineage>
</organism>
<dbReference type="PROSITE" id="PS00211">
    <property type="entry name" value="ABC_TRANSPORTER_1"/>
    <property type="match status" value="1"/>
</dbReference>
<evidence type="ECO:0000256" key="1">
    <source>
        <dbReference type="ARBA" id="ARBA00004651"/>
    </source>
</evidence>
<reference evidence="12 13" key="1">
    <citation type="submission" date="2020-03" db="EMBL/GenBank/DDBJ databases">
        <title>Bacillus aquiflavi sp. nov., isolated from yellow water of strong flavor Chinese baijiu in Yibin region of China.</title>
        <authorList>
            <person name="Xie J."/>
        </authorList>
    </citation>
    <scope>NUCLEOTIDE SEQUENCE [LARGE SCALE GENOMIC DNA]</scope>
    <source>
        <strain evidence="12 13">Gsoil 114</strain>
    </source>
</reference>
<dbReference type="AlphaFoldDB" id="A0A6M0P3K0"/>
<evidence type="ECO:0000256" key="2">
    <source>
        <dbReference type="ARBA" id="ARBA00022448"/>
    </source>
</evidence>
<keyword evidence="7 9" id="KW-1133">Transmembrane helix</keyword>
<dbReference type="InterPro" id="IPR003593">
    <property type="entry name" value="AAA+_ATPase"/>
</dbReference>
<keyword evidence="4 9" id="KW-0812">Transmembrane</keyword>
<feature type="transmembrane region" description="Helical" evidence="9">
    <location>
        <begin position="52"/>
        <end position="72"/>
    </location>
</feature>
<dbReference type="SMART" id="SM00382">
    <property type="entry name" value="AAA"/>
    <property type="match status" value="1"/>
</dbReference>
<dbReference type="GO" id="GO:0005886">
    <property type="term" value="C:plasma membrane"/>
    <property type="evidence" value="ECO:0007669"/>
    <property type="project" value="UniProtKB-SubCell"/>
</dbReference>
<name>A0A6M0P3K0_9BACI</name>
<dbReference type="GO" id="GO:0005524">
    <property type="term" value="F:ATP binding"/>
    <property type="evidence" value="ECO:0007669"/>
    <property type="project" value="UniProtKB-KW"/>
</dbReference>
<dbReference type="SUPFAM" id="SSF52540">
    <property type="entry name" value="P-loop containing nucleoside triphosphate hydrolases"/>
    <property type="match status" value="1"/>
</dbReference>
<sequence>MHFLRKYAKKYWKLFFTAVFFLMCEALCDLMQPTIMSKIIDIGVASNNLQYVLKLGWLMLLITGCGAIAASLRSTLASIVSQNFGAELRSDLFQKIQMLSFKSIDKFDRASLITRLTNDVTQVQNFINGLMRMFIKAPLLALGALIMAVRLDPQLSVILAVVVPIVLILILVNMRLGFPLFMRVQQALDRVNGMMREYLSGVRVVKAFNRFQFEVGKFNSANEHLQQRSTSSIRIMSIFSSAILLTVNFGIIVILWLGGLSVNNGTMHVGHIIAFINYMTQISASLMMISMVFNMFVRARASTSRIGEVFVTQDKVTWNNKNPEKNDEKGRIDFENVTFSYTGREQDAVLKNVNFSIYPGETVGIIGSTGAGKSTLVNLIPRFYDVTGGRIKINGLDVQHLNPHDLREKIAIVPQKNILFTGSVFENIRWGNDQAEMDDVKLAAKLAEADDFIQSTPEGYQTRIGQGGVNFSGGQKQRLSIARALVRNPEILILDDSTSAVDVATEIRIKEGLKKYAKGLTCLLIAQRITSVIDTDKIIVMDQGEVVGLGTHSDLLKNCQVYQEIYQSQMGKEVL</sequence>
<evidence type="ECO:0000256" key="9">
    <source>
        <dbReference type="SAM" id="Phobius"/>
    </source>
</evidence>
<dbReference type="InterPro" id="IPR003439">
    <property type="entry name" value="ABC_transporter-like_ATP-bd"/>
</dbReference>
<evidence type="ECO:0000259" key="11">
    <source>
        <dbReference type="PROSITE" id="PS50929"/>
    </source>
</evidence>
<comment type="subcellular location">
    <subcellularLocation>
        <location evidence="1">Cell membrane</location>
        <topology evidence="1">Multi-pass membrane protein</topology>
    </subcellularLocation>
</comment>
<feature type="transmembrane region" description="Helical" evidence="9">
    <location>
        <begin position="269"/>
        <end position="297"/>
    </location>
</feature>
<accession>A0A6M0P3K0</accession>
<dbReference type="Pfam" id="PF00005">
    <property type="entry name" value="ABC_tran"/>
    <property type="match status" value="1"/>
</dbReference>
<dbReference type="InterPro" id="IPR036640">
    <property type="entry name" value="ABC1_TM_sf"/>
</dbReference>
<dbReference type="PROSITE" id="PS50893">
    <property type="entry name" value="ABC_TRANSPORTER_2"/>
    <property type="match status" value="1"/>
</dbReference>
<evidence type="ECO:0000256" key="5">
    <source>
        <dbReference type="ARBA" id="ARBA00022741"/>
    </source>
</evidence>
<dbReference type="EMBL" id="JAAIWK010000001">
    <property type="protein sequence ID" value="NEY18559.1"/>
    <property type="molecule type" value="Genomic_DNA"/>
</dbReference>
<dbReference type="InterPro" id="IPR027417">
    <property type="entry name" value="P-loop_NTPase"/>
</dbReference>
<keyword evidence="6 12" id="KW-0067">ATP-binding</keyword>
<dbReference type="RefSeq" id="WP_163173012.1">
    <property type="nucleotide sequence ID" value="NZ_JAAIWK010000001.1"/>
</dbReference>
<evidence type="ECO:0000313" key="12">
    <source>
        <dbReference type="EMBL" id="NEY18559.1"/>
    </source>
</evidence>